<accession>A0A3E0DW29</accession>
<keyword evidence="4" id="KW-1185">Reference proteome</keyword>
<dbReference type="Pfam" id="PF12969">
    <property type="entry name" value="DUF3857"/>
    <property type="match status" value="1"/>
</dbReference>
<sequence length="639" mass="72241">MPSVIKKLHTLQTFITDFYMVALLVVAHLLLGFPVHSDSISKKDSPPIYSILSENQRIEISDSYEVIYKIERTFTVLSSEGLAHAFTSVFYDKLNEIESVEIEITDPISGKTLEKAKAKDMADAAIYSSGSIFDDNRHKYFEVKSSKFPVQVAVTIETKSSSNFHLSDWVPVHRYNQKVTKSTLVVAYPEHIGLRYKAVNLLGEKSEKTVGKLVEVTWVETDLPVQTPDLKKEDDHRLLLAPVVFAMGDFVGKMEDWSGLATWQYELNKGRNVLPEEFIAEIKTMVADTDSDYEKIEILYQYLQKNYRYVSIQLGIGGWQTMSATEVVKYAYGDCKGLTNLMKSMLEAVEIASNYTLVQAGENAEKIETDLPSNQFNHVILQVPLEDGKSPVWLECTSNSLPTGFLGDFTKNRYVLVTNERGGYLTKTPAYNSSEWNTVLSKNVVKIDPQGNATIATKINVQGNFAEDLQNVKQYLDTRQQRDFFNSNSPVAGLIINQYELHVDHKDSLLLADLSYEGFIQKFVQNTAKRMILKPFLGKITDEMLVNNSLNQIDEYLIELPEVMEAENLSENLVLEEEGIKVTLRTSLEGKNLSVNREINLSLSEDISEEAKTELIKRINALGSSNFYFIKNTAALRHD</sequence>
<dbReference type="InterPro" id="IPR024618">
    <property type="entry name" value="DUF3857"/>
</dbReference>
<organism evidence="3 4">
    <name type="scientific">Algoriphagus antarcticus</name>
    <dbReference type="NCBI Taxonomy" id="238540"/>
    <lineage>
        <taxon>Bacteria</taxon>
        <taxon>Pseudomonadati</taxon>
        <taxon>Bacteroidota</taxon>
        <taxon>Cytophagia</taxon>
        <taxon>Cytophagales</taxon>
        <taxon>Cyclobacteriaceae</taxon>
        <taxon>Algoriphagus</taxon>
    </lineage>
</organism>
<dbReference type="SUPFAM" id="SSF54001">
    <property type="entry name" value="Cysteine proteinases"/>
    <property type="match status" value="1"/>
</dbReference>
<dbReference type="Gene3D" id="2.60.40.3140">
    <property type="match status" value="1"/>
</dbReference>
<proteinExistence type="predicted"/>
<dbReference type="Proteomes" id="UP000256405">
    <property type="component" value="Unassembled WGS sequence"/>
</dbReference>
<protein>
    <submittedName>
        <fullName evidence="3">Transglutaminase superfamily protein</fullName>
    </submittedName>
</protein>
<feature type="domain" description="DUF3857" evidence="2">
    <location>
        <begin position="65"/>
        <end position="224"/>
    </location>
</feature>
<dbReference type="EMBL" id="QUNF01000011">
    <property type="protein sequence ID" value="REG87128.1"/>
    <property type="molecule type" value="Genomic_DNA"/>
</dbReference>
<gene>
    <name evidence="3" type="ORF">C8N25_111107</name>
</gene>
<feature type="domain" description="Transglutaminase-like" evidence="1">
    <location>
        <begin position="285"/>
        <end position="389"/>
    </location>
</feature>
<dbReference type="InterPro" id="IPR002931">
    <property type="entry name" value="Transglutaminase-like"/>
</dbReference>
<comment type="caution">
    <text evidence="3">The sequence shown here is derived from an EMBL/GenBank/DDBJ whole genome shotgun (WGS) entry which is preliminary data.</text>
</comment>
<evidence type="ECO:0000313" key="4">
    <source>
        <dbReference type="Proteomes" id="UP000256405"/>
    </source>
</evidence>
<evidence type="ECO:0000259" key="2">
    <source>
        <dbReference type="Pfam" id="PF12969"/>
    </source>
</evidence>
<dbReference type="Gene3D" id="3.10.620.30">
    <property type="match status" value="1"/>
</dbReference>
<name>A0A3E0DW29_9BACT</name>
<evidence type="ECO:0000313" key="3">
    <source>
        <dbReference type="EMBL" id="REG87128.1"/>
    </source>
</evidence>
<dbReference type="AlphaFoldDB" id="A0A3E0DW29"/>
<dbReference type="Pfam" id="PF01841">
    <property type="entry name" value="Transglut_core"/>
    <property type="match status" value="1"/>
</dbReference>
<evidence type="ECO:0000259" key="1">
    <source>
        <dbReference type="Pfam" id="PF01841"/>
    </source>
</evidence>
<reference evidence="3 4" key="1">
    <citation type="submission" date="2018-08" db="EMBL/GenBank/DDBJ databases">
        <title>Genomic Encyclopedia of Archaeal and Bacterial Type Strains, Phase II (KMG-II): from individual species to whole genera.</title>
        <authorList>
            <person name="Goeker M."/>
        </authorList>
    </citation>
    <scope>NUCLEOTIDE SEQUENCE [LARGE SCALE GENOMIC DNA]</scope>
    <source>
        <strain evidence="3 4">DSM 15986</strain>
    </source>
</reference>
<dbReference type="InterPro" id="IPR038765">
    <property type="entry name" value="Papain-like_cys_pep_sf"/>
</dbReference>